<feature type="domain" description="TonB-dependent receptor-like beta-barrel" evidence="11">
    <location>
        <begin position="388"/>
        <end position="954"/>
    </location>
</feature>
<dbReference type="Pfam" id="PF13715">
    <property type="entry name" value="CarbopepD_reg_2"/>
    <property type="match status" value="1"/>
</dbReference>
<keyword evidence="14" id="KW-1185">Reference proteome</keyword>
<keyword evidence="5 9" id="KW-0798">TonB box</keyword>
<comment type="subcellular location">
    <subcellularLocation>
        <location evidence="1 8">Cell outer membrane</location>
        <topology evidence="1 8">Multi-pass membrane protein</topology>
    </subcellularLocation>
</comment>
<reference evidence="14" key="1">
    <citation type="submission" date="2014-10" db="EMBL/GenBank/DDBJ databases">
        <title>Genome sequencing of Vitellibacter sp. D-24.</title>
        <authorList>
            <person name="Thevarajoo S."/>
            <person name="Selvaratnam C."/>
            <person name="Goh K.M."/>
            <person name="Chong C.S."/>
        </authorList>
    </citation>
    <scope>NUCLEOTIDE SEQUENCE [LARGE SCALE GENOMIC DNA]</scope>
    <source>
        <strain evidence="14">D-24</strain>
    </source>
</reference>
<evidence type="ECO:0000256" key="5">
    <source>
        <dbReference type="ARBA" id="ARBA00023077"/>
    </source>
</evidence>
<keyword evidence="4 8" id="KW-0812">Transmembrane</keyword>
<evidence type="ECO:0000256" key="7">
    <source>
        <dbReference type="ARBA" id="ARBA00023237"/>
    </source>
</evidence>
<dbReference type="AlphaFoldDB" id="A0A137RM31"/>
<dbReference type="InterPro" id="IPR037066">
    <property type="entry name" value="Plug_dom_sf"/>
</dbReference>
<evidence type="ECO:0000256" key="10">
    <source>
        <dbReference type="SAM" id="SignalP"/>
    </source>
</evidence>
<organism evidence="13 14">
    <name type="scientific">Aequorivita aquimaris</name>
    <dbReference type="NCBI Taxonomy" id="1548749"/>
    <lineage>
        <taxon>Bacteria</taxon>
        <taxon>Pseudomonadati</taxon>
        <taxon>Bacteroidota</taxon>
        <taxon>Flavobacteriia</taxon>
        <taxon>Flavobacteriales</taxon>
        <taxon>Flavobacteriaceae</taxon>
        <taxon>Aequorivita</taxon>
    </lineage>
</organism>
<evidence type="ECO:0000256" key="1">
    <source>
        <dbReference type="ARBA" id="ARBA00004571"/>
    </source>
</evidence>
<name>A0A137RM31_9FLAO</name>
<keyword evidence="10" id="KW-0732">Signal</keyword>
<feature type="chain" id="PRO_5007479890" evidence="10">
    <location>
        <begin position="28"/>
        <end position="999"/>
    </location>
</feature>
<dbReference type="PROSITE" id="PS52016">
    <property type="entry name" value="TONB_DEPENDENT_REC_3"/>
    <property type="match status" value="1"/>
</dbReference>
<evidence type="ECO:0000313" key="14">
    <source>
        <dbReference type="Proteomes" id="UP000070138"/>
    </source>
</evidence>
<protein>
    <submittedName>
        <fullName evidence="13">TonB-dependent receptor</fullName>
    </submittedName>
</protein>
<evidence type="ECO:0000256" key="8">
    <source>
        <dbReference type="PROSITE-ProRule" id="PRU01360"/>
    </source>
</evidence>
<dbReference type="InterPro" id="IPR036942">
    <property type="entry name" value="Beta-barrel_TonB_sf"/>
</dbReference>
<evidence type="ECO:0000256" key="9">
    <source>
        <dbReference type="RuleBase" id="RU003357"/>
    </source>
</evidence>
<evidence type="ECO:0000256" key="4">
    <source>
        <dbReference type="ARBA" id="ARBA00022692"/>
    </source>
</evidence>
<dbReference type="InterPro" id="IPR008969">
    <property type="entry name" value="CarboxyPept-like_regulatory"/>
</dbReference>
<dbReference type="Gene3D" id="2.170.130.10">
    <property type="entry name" value="TonB-dependent receptor, plug domain"/>
    <property type="match status" value="1"/>
</dbReference>
<keyword evidence="13" id="KW-0675">Receptor</keyword>
<accession>A0A137RM31</accession>
<dbReference type="NCBIfam" id="TIGR04057">
    <property type="entry name" value="SusC_RagA_signa"/>
    <property type="match status" value="1"/>
</dbReference>
<dbReference type="OrthoDB" id="9768177at2"/>
<feature type="domain" description="TonB-dependent receptor plug" evidence="12">
    <location>
        <begin position="124"/>
        <end position="248"/>
    </location>
</feature>
<keyword evidence="6 8" id="KW-0472">Membrane</keyword>
<dbReference type="Pfam" id="PF00593">
    <property type="entry name" value="TonB_dep_Rec_b-barrel"/>
    <property type="match status" value="1"/>
</dbReference>
<dbReference type="InterPro" id="IPR039426">
    <property type="entry name" value="TonB-dep_rcpt-like"/>
</dbReference>
<dbReference type="Proteomes" id="UP000070138">
    <property type="component" value="Unassembled WGS sequence"/>
</dbReference>
<evidence type="ECO:0000313" key="13">
    <source>
        <dbReference type="EMBL" id="KXO01256.1"/>
    </source>
</evidence>
<keyword evidence="3 8" id="KW-1134">Transmembrane beta strand</keyword>
<comment type="caution">
    <text evidence="13">The sequence shown here is derived from an EMBL/GenBank/DDBJ whole genome shotgun (WGS) entry which is preliminary data.</text>
</comment>
<evidence type="ECO:0000259" key="12">
    <source>
        <dbReference type="Pfam" id="PF07715"/>
    </source>
</evidence>
<evidence type="ECO:0000256" key="3">
    <source>
        <dbReference type="ARBA" id="ARBA00022452"/>
    </source>
</evidence>
<dbReference type="InterPro" id="IPR012910">
    <property type="entry name" value="Plug_dom"/>
</dbReference>
<dbReference type="InterPro" id="IPR000531">
    <property type="entry name" value="Beta-barrel_TonB"/>
</dbReference>
<sequence length="999" mass="109717">MKNNYRHSLALALCFALLLSYNSPIFSQNLPQKTISGTITDADGPLSGVNVLVKNTARGSISDLEGRYALTATEKDTLVFTYLGYKTQERVIANNSFLNIVMQLNETSLDQVVINAGYYKISDKEKTGSIARITATEIENQPISNPLAAMQGRLAGVNIIQNTGVPGGGFTVRIRGRNSIRADGSEPLYIVDGVPYPSQSLGSSFVSTVLGAPQSPLNGINPDNIASIEVLKDADATAIYGSRGANGVVLITTKQGTSGKTTLSLNTSTGVGQLTRRMDLLNTQEYLAMRREAFANDGITEYPFNEYDINGTWDQSRYTDWQEELLGHTAYFNDYGLSLTGGNENTRYLLRASHQKQTTVFPGNFNYKKYGALATVTHNAADDRLFVSFTANYVADENDLPTTAFITPALNLAPNAPALYDENGEVNWEDGTFFNPIAQLKAKYLSNSSTLLGSSTISYQLFKGFNLKTNLGYNEIHLEESRTSPNTIYNPAYGLDSSYSSISVNTSSRKSWIVEPQIEYNTQMGDLEIAALVGTTFQNENSNGLLQYAGNFTSNALIYNLASAAEREVLASTDDVYRYNAVYGRLNFNWNKKYILNLTGRRDGSSRFGADTRFANFGAVGAAWLFGEEKFIKENVTFLSFGKIRGSYGTSGNDQIGNYGYLDTYIGSGLSYQGIPTLQPTQLYNPNFGWETNRKLELALELGLFKNSFDISGAYYRNRSSSQLVGIPLPGTTGFPTLTGNLDATVQNTGWEFEFDAKLLNNDNLNWTAKAQLTIPRNELISFPNLESSTYSNRFVIGQPLDIALLYHYSGVDPQTGLYTFQDFDGDGNITSPNDAKQATKVGVDYYGGITNSVSYKNFSLDFLLQYVKQTGYNYLYTSALAGTMANQPTAVLDHWEQPGDGGFTQMYSAGYSDAAYTAYGNLLNSDAVVSDASYLRLRNISLSYNLPIQATLGAKCRLYVLAQNLFTITDFLGMDPETQSLDQLPPLRVINAGLEINI</sequence>
<evidence type="ECO:0000259" key="11">
    <source>
        <dbReference type="Pfam" id="PF00593"/>
    </source>
</evidence>
<dbReference type="InterPro" id="IPR023997">
    <property type="entry name" value="TonB-dep_OMP_SusC/RagA_CS"/>
</dbReference>
<keyword evidence="7 8" id="KW-0998">Cell outer membrane</keyword>
<keyword evidence="2 8" id="KW-0813">Transport</keyword>
<dbReference type="EMBL" id="JRWG01000001">
    <property type="protein sequence ID" value="KXO01256.1"/>
    <property type="molecule type" value="Genomic_DNA"/>
</dbReference>
<evidence type="ECO:0000256" key="6">
    <source>
        <dbReference type="ARBA" id="ARBA00023136"/>
    </source>
</evidence>
<dbReference type="GO" id="GO:0009279">
    <property type="term" value="C:cell outer membrane"/>
    <property type="evidence" value="ECO:0007669"/>
    <property type="project" value="UniProtKB-SubCell"/>
</dbReference>
<dbReference type="SUPFAM" id="SSF49464">
    <property type="entry name" value="Carboxypeptidase regulatory domain-like"/>
    <property type="match status" value="1"/>
</dbReference>
<dbReference type="SUPFAM" id="SSF56935">
    <property type="entry name" value="Porins"/>
    <property type="match status" value="1"/>
</dbReference>
<feature type="signal peptide" evidence="10">
    <location>
        <begin position="1"/>
        <end position="27"/>
    </location>
</feature>
<dbReference type="PATRIC" id="fig|1548749.3.peg.421"/>
<dbReference type="Pfam" id="PF07715">
    <property type="entry name" value="Plug"/>
    <property type="match status" value="1"/>
</dbReference>
<dbReference type="RefSeq" id="WP_062619429.1">
    <property type="nucleotide sequence ID" value="NZ_JRWG01000001.1"/>
</dbReference>
<dbReference type="Gene3D" id="2.40.170.20">
    <property type="entry name" value="TonB-dependent receptor, beta-barrel domain"/>
    <property type="match status" value="1"/>
</dbReference>
<dbReference type="InterPro" id="IPR023996">
    <property type="entry name" value="TonB-dep_OMP_SusC/RagA"/>
</dbReference>
<dbReference type="STRING" id="1548749.LS48_01980"/>
<comment type="similarity">
    <text evidence="8 9">Belongs to the TonB-dependent receptor family.</text>
</comment>
<dbReference type="NCBIfam" id="TIGR04056">
    <property type="entry name" value="OMP_RagA_SusC"/>
    <property type="match status" value="1"/>
</dbReference>
<gene>
    <name evidence="13" type="ORF">LS48_01980</name>
</gene>
<reference evidence="13 14" key="2">
    <citation type="journal article" date="2016" name="Int. J. Syst. Evol. Microbiol.">
        <title>Vitellibacter aquimaris sp. nov., a marine bacterium isolated from seawater.</title>
        <authorList>
            <person name="Thevarajoo S."/>
            <person name="Selvaratnam C."/>
            <person name="Goh K.M."/>
            <person name="Hong K.W."/>
            <person name="Chan X.Y."/>
            <person name="Chan K.G."/>
            <person name="Chong C.S."/>
        </authorList>
    </citation>
    <scope>NUCLEOTIDE SEQUENCE [LARGE SCALE GENOMIC DNA]</scope>
    <source>
        <strain evidence="13 14">D-24</strain>
    </source>
</reference>
<proteinExistence type="inferred from homology"/>
<evidence type="ECO:0000256" key="2">
    <source>
        <dbReference type="ARBA" id="ARBA00022448"/>
    </source>
</evidence>